<feature type="transmembrane region" description="Helical" evidence="1">
    <location>
        <begin position="26"/>
        <end position="42"/>
    </location>
</feature>
<dbReference type="GO" id="GO:0015128">
    <property type="term" value="F:gluconate transmembrane transporter activity"/>
    <property type="evidence" value="ECO:0007669"/>
    <property type="project" value="InterPro"/>
</dbReference>
<dbReference type="Pfam" id="PF02447">
    <property type="entry name" value="GntP_permease"/>
    <property type="match status" value="1"/>
</dbReference>
<gene>
    <name evidence="2" type="ORF">ABNE31_12765</name>
</gene>
<feature type="transmembrane region" description="Helical" evidence="1">
    <location>
        <begin position="419"/>
        <end position="438"/>
    </location>
</feature>
<feature type="transmembrane region" description="Helical" evidence="1">
    <location>
        <begin position="99"/>
        <end position="121"/>
    </location>
</feature>
<feature type="transmembrane region" description="Helical" evidence="1">
    <location>
        <begin position="289"/>
        <end position="313"/>
    </location>
</feature>
<sequence length="439" mass="46077">MEMLVLGVVVLFIIVATVKFKMHPIFSLTIAAVASGFLLGLAPQHIMTTMAEGFGNTLSGIGLVIAFGTVIGIYLEKTGSTQVLANSILKVIGLKRSPLAINLAGFVISIPVYCDSGYIILSSLNKAISKKTGIPALVFAIALATGLYSAHVFVPPTPGPLAAAAILEADLGMVLIFGLLVAIPVSISGYFWARFIGKSLQEDDSTKTIEQKEEVLATVKPYQAFLPLLVPIVLIAMKSIVDYPTHPLGEGWLFQLFNFLGSPVIALLIGVFFAFALGRKVPQEDKKGWVSEAFMQAGAIVLITGAGGAFGAILRTMDIASIINLESSTGVGGLLIAFVIAAVLKTAQGSSTVAIITTSAIIAPLLETFGLISITDKALAVLAVGAGAMTVSHINDSYFWVVSQFSHMKVKTALKGHTLGTLVQGTIGLLVILFLYAVV</sequence>
<accession>A0AAU7MW79</accession>
<feature type="transmembrane region" description="Helical" evidence="1">
    <location>
        <begin position="54"/>
        <end position="75"/>
    </location>
</feature>
<feature type="transmembrane region" description="Helical" evidence="1">
    <location>
        <begin position="378"/>
        <end position="398"/>
    </location>
</feature>
<reference evidence="2" key="1">
    <citation type="submission" date="2024-05" db="EMBL/GenBank/DDBJ databases">
        <title>Draft Genome Sequences of Flagellimonas sp. MMG031 and Marinobacter sp. MMG032 Isolated from the dinoflagellate Symbiodinium pilosum.</title>
        <authorList>
            <person name="Shikuma N.J."/>
            <person name="Farrell M.V."/>
        </authorList>
    </citation>
    <scope>NUCLEOTIDE SEQUENCE</scope>
    <source>
        <strain evidence="2">MMG031</strain>
    </source>
</reference>
<feature type="transmembrane region" description="Helical" evidence="1">
    <location>
        <begin position="351"/>
        <end position="372"/>
    </location>
</feature>
<keyword evidence="1" id="KW-0812">Transmembrane</keyword>
<feature type="transmembrane region" description="Helical" evidence="1">
    <location>
        <begin position="174"/>
        <end position="193"/>
    </location>
</feature>
<dbReference type="PANTHER" id="PTHR30354:SF11">
    <property type="entry name" value="PERMEASE"/>
    <property type="match status" value="1"/>
</dbReference>
<dbReference type="AlphaFoldDB" id="A0AAU7MW79"/>
<name>A0AAU7MW79_9FLAO</name>
<dbReference type="InterPro" id="IPR003474">
    <property type="entry name" value="Glcn_transporter"/>
</dbReference>
<dbReference type="RefSeq" id="WP_349351408.1">
    <property type="nucleotide sequence ID" value="NZ_CP157804.1"/>
</dbReference>
<organism evidence="2">
    <name type="scientific">Flagellimonas sp. MMG031</name>
    <dbReference type="NCBI Taxonomy" id="3158549"/>
    <lineage>
        <taxon>Bacteria</taxon>
        <taxon>Pseudomonadati</taxon>
        <taxon>Bacteroidota</taxon>
        <taxon>Flavobacteriia</taxon>
        <taxon>Flavobacteriales</taxon>
        <taxon>Flavobacteriaceae</taxon>
        <taxon>Flagellimonas</taxon>
    </lineage>
</organism>
<dbReference type="PANTHER" id="PTHR30354">
    <property type="entry name" value="GNT FAMILY GLUCONATE TRANSPORTER"/>
    <property type="match status" value="1"/>
</dbReference>
<dbReference type="GO" id="GO:0005886">
    <property type="term" value="C:plasma membrane"/>
    <property type="evidence" value="ECO:0007669"/>
    <property type="project" value="TreeGrafter"/>
</dbReference>
<dbReference type="KEGG" id="fld:ABNE31_12765"/>
<feature type="transmembrane region" description="Helical" evidence="1">
    <location>
        <begin position="253"/>
        <end position="277"/>
    </location>
</feature>
<keyword evidence="1" id="KW-1133">Transmembrane helix</keyword>
<feature type="transmembrane region" description="Helical" evidence="1">
    <location>
        <begin position="319"/>
        <end position="344"/>
    </location>
</feature>
<feature type="transmembrane region" description="Helical" evidence="1">
    <location>
        <begin position="133"/>
        <end position="154"/>
    </location>
</feature>
<protein>
    <submittedName>
        <fullName evidence="2">GntP family permease</fullName>
    </submittedName>
</protein>
<evidence type="ECO:0000256" key="1">
    <source>
        <dbReference type="SAM" id="Phobius"/>
    </source>
</evidence>
<dbReference type="EMBL" id="CP157804">
    <property type="protein sequence ID" value="XBQ22467.1"/>
    <property type="molecule type" value="Genomic_DNA"/>
</dbReference>
<keyword evidence="1" id="KW-0472">Membrane</keyword>
<dbReference type="NCBIfam" id="TIGR00791">
    <property type="entry name" value="gntP"/>
    <property type="match status" value="1"/>
</dbReference>
<proteinExistence type="predicted"/>
<evidence type="ECO:0000313" key="2">
    <source>
        <dbReference type="EMBL" id="XBQ22467.1"/>
    </source>
</evidence>